<comment type="subcellular location">
    <subcellularLocation>
        <location evidence="1">Cell membrane</location>
        <topology evidence="1">Peripheral membrane protein</topology>
        <orientation evidence="1">Cytoplasmic side</orientation>
    </subcellularLocation>
</comment>
<accession>A0A919LE07</accession>
<evidence type="ECO:0000256" key="3">
    <source>
        <dbReference type="ARBA" id="ARBA00022448"/>
    </source>
</evidence>
<dbReference type="EMBL" id="BNEE01000006">
    <property type="protein sequence ID" value="GHI87755.1"/>
    <property type="molecule type" value="Genomic_DNA"/>
</dbReference>
<dbReference type="PROSITE" id="PS00211">
    <property type="entry name" value="ABC_TRANSPORTER_1"/>
    <property type="match status" value="1"/>
</dbReference>
<feature type="compositionally biased region" description="Basic residues" evidence="11">
    <location>
        <begin position="337"/>
        <end position="348"/>
    </location>
</feature>
<dbReference type="SMART" id="SM00382">
    <property type="entry name" value="AAA"/>
    <property type="match status" value="1"/>
</dbReference>
<keyword evidence="7" id="KW-1278">Translocase</keyword>
<name>A0A919LE07_9ACTN</name>
<dbReference type="InterPro" id="IPR005894">
    <property type="entry name" value="DrrA"/>
</dbReference>
<dbReference type="InterPro" id="IPR017871">
    <property type="entry name" value="ABC_transporter-like_CS"/>
</dbReference>
<dbReference type="InterPro" id="IPR050763">
    <property type="entry name" value="ABC_transporter_ATP-binding"/>
</dbReference>
<dbReference type="PANTHER" id="PTHR42711">
    <property type="entry name" value="ABC TRANSPORTER ATP-BINDING PROTEIN"/>
    <property type="match status" value="1"/>
</dbReference>
<evidence type="ECO:0000256" key="1">
    <source>
        <dbReference type="ARBA" id="ARBA00004413"/>
    </source>
</evidence>
<dbReference type="GO" id="GO:0043215">
    <property type="term" value="P:daunorubicin transport"/>
    <property type="evidence" value="ECO:0007669"/>
    <property type="project" value="InterPro"/>
</dbReference>
<evidence type="ECO:0000256" key="11">
    <source>
        <dbReference type="SAM" id="MobiDB-lite"/>
    </source>
</evidence>
<dbReference type="InterPro" id="IPR025302">
    <property type="entry name" value="DrrA1/2-like_C"/>
</dbReference>
<reference evidence="13" key="1">
    <citation type="submission" date="2020-09" db="EMBL/GenBank/DDBJ databases">
        <title>Whole genome shotgun sequence of Streptomyces xanthophaeus NBRC 12829.</title>
        <authorList>
            <person name="Komaki H."/>
            <person name="Tamura T."/>
        </authorList>
    </citation>
    <scope>NUCLEOTIDE SEQUENCE</scope>
    <source>
        <strain evidence="13">NBRC 12829</strain>
    </source>
</reference>
<dbReference type="AlphaFoldDB" id="A0A919LE07"/>
<protein>
    <recommendedName>
        <fullName evidence="2">ABC-type xenobiotic transporter</fullName>
        <ecNumber evidence="2">7.6.2.2</ecNumber>
    </recommendedName>
</protein>
<evidence type="ECO:0000256" key="9">
    <source>
        <dbReference type="ARBA" id="ARBA00023251"/>
    </source>
</evidence>
<dbReference type="GO" id="GO:0005524">
    <property type="term" value="F:ATP binding"/>
    <property type="evidence" value="ECO:0007669"/>
    <property type="project" value="UniProtKB-KW"/>
</dbReference>
<keyword evidence="14" id="KW-1185">Reference proteome</keyword>
<evidence type="ECO:0000256" key="4">
    <source>
        <dbReference type="ARBA" id="ARBA00022475"/>
    </source>
</evidence>
<dbReference type="NCBIfam" id="TIGR01188">
    <property type="entry name" value="drrA"/>
    <property type="match status" value="1"/>
</dbReference>
<dbReference type="Proteomes" id="UP000600026">
    <property type="component" value="Unassembled WGS sequence"/>
</dbReference>
<dbReference type="GO" id="GO:0046677">
    <property type="term" value="P:response to antibiotic"/>
    <property type="evidence" value="ECO:0007669"/>
    <property type="project" value="UniProtKB-KW"/>
</dbReference>
<evidence type="ECO:0000256" key="8">
    <source>
        <dbReference type="ARBA" id="ARBA00023136"/>
    </source>
</evidence>
<keyword evidence="3" id="KW-0813">Transport</keyword>
<dbReference type="FunFam" id="3.40.50.300:FF:000589">
    <property type="entry name" value="ABC transporter, ATP-binding subunit"/>
    <property type="match status" value="1"/>
</dbReference>
<feature type="domain" description="ABC transporter" evidence="12">
    <location>
        <begin position="5"/>
        <end position="235"/>
    </location>
</feature>
<dbReference type="Gene3D" id="3.40.50.300">
    <property type="entry name" value="P-loop containing nucleotide triphosphate hydrolases"/>
    <property type="match status" value="1"/>
</dbReference>
<dbReference type="Pfam" id="PF00005">
    <property type="entry name" value="ABC_tran"/>
    <property type="match status" value="1"/>
</dbReference>
<keyword evidence="8" id="KW-0472">Membrane</keyword>
<evidence type="ECO:0000256" key="5">
    <source>
        <dbReference type="ARBA" id="ARBA00022741"/>
    </source>
</evidence>
<dbReference type="GO" id="GO:0008559">
    <property type="term" value="F:ABC-type xenobiotic transporter activity"/>
    <property type="evidence" value="ECO:0007669"/>
    <property type="project" value="UniProtKB-EC"/>
</dbReference>
<keyword evidence="5" id="KW-0547">Nucleotide-binding</keyword>
<keyword evidence="9" id="KW-0046">Antibiotic resistance</keyword>
<evidence type="ECO:0000256" key="2">
    <source>
        <dbReference type="ARBA" id="ARBA00012191"/>
    </source>
</evidence>
<dbReference type="GO" id="GO:1900753">
    <property type="term" value="P:doxorubicin transport"/>
    <property type="evidence" value="ECO:0007669"/>
    <property type="project" value="InterPro"/>
</dbReference>
<dbReference type="PANTHER" id="PTHR42711:SF19">
    <property type="entry name" value="DOXORUBICIN RESISTANCE ATP-BINDING PROTEIN DRRA"/>
    <property type="match status" value="1"/>
</dbReference>
<dbReference type="GO" id="GO:0016887">
    <property type="term" value="F:ATP hydrolysis activity"/>
    <property type="evidence" value="ECO:0007669"/>
    <property type="project" value="InterPro"/>
</dbReference>
<feature type="region of interest" description="Disordered" evidence="11">
    <location>
        <begin position="311"/>
        <end position="348"/>
    </location>
</feature>
<comment type="similarity">
    <text evidence="10">Belongs to the ABC transporter superfamily. Drug exporter-1 (DrugE1) (TC 3.A.1.105) family.</text>
</comment>
<evidence type="ECO:0000256" key="7">
    <source>
        <dbReference type="ARBA" id="ARBA00022967"/>
    </source>
</evidence>
<dbReference type="InterPro" id="IPR003593">
    <property type="entry name" value="AAA+_ATPase"/>
</dbReference>
<gene>
    <name evidence="13" type="ORF">Sxan_51190</name>
</gene>
<dbReference type="SUPFAM" id="SSF52540">
    <property type="entry name" value="P-loop containing nucleoside triphosphate hydrolases"/>
    <property type="match status" value="1"/>
</dbReference>
<dbReference type="GO" id="GO:0005886">
    <property type="term" value="C:plasma membrane"/>
    <property type="evidence" value="ECO:0007669"/>
    <property type="project" value="UniProtKB-SubCell"/>
</dbReference>
<keyword evidence="4" id="KW-1003">Cell membrane</keyword>
<evidence type="ECO:0000313" key="13">
    <source>
        <dbReference type="EMBL" id="GHI87755.1"/>
    </source>
</evidence>
<evidence type="ECO:0000256" key="10">
    <source>
        <dbReference type="ARBA" id="ARBA00049985"/>
    </source>
</evidence>
<dbReference type="OrthoDB" id="9804819at2"/>
<keyword evidence="6 13" id="KW-0067">ATP-binding</keyword>
<proteinExistence type="inferred from homology"/>
<evidence type="ECO:0000256" key="6">
    <source>
        <dbReference type="ARBA" id="ARBA00022840"/>
    </source>
</evidence>
<sequence>MPGAIYAEGLVKTFGDVRALDGVDLDVPQGTVLGLLGPNGAGKTTTVRVLTTLLRPDSGKAVVAGIDVLKHPNEVRRAIGLSGQFAAVDEYLTGRENLQMVGQLYQMKAKAAKARADELLERFNLADAADRTAKTYSGGMRRRLDLAAALVVSPPVMFMDEPTTGLDPRNRQQLWGIIQELVAGGTTLLLTTQYLEEADHLAHDICVVDHGKVIARGTSDQLKARTGGERVEVVVHERDHIATAREVLAGFGKGETTFEEHTRKLTVPVAGGAKLLAEVIRELDGRGIEIDDIGLRRPTLDDVFISLTGHAAERAEENGEAPQDVDGDGQDRNKDKGKGRKARKETAK</sequence>
<organism evidence="13 14">
    <name type="scientific">Streptomyces xanthophaeus</name>
    <dbReference type="NCBI Taxonomy" id="67385"/>
    <lineage>
        <taxon>Bacteria</taxon>
        <taxon>Bacillati</taxon>
        <taxon>Actinomycetota</taxon>
        <taxon>Actinomycetes</taxon>
        <taxon>Kitasatosporales</taxon>
        <taxon>Streptomycetaceae</taxon>
        <taxon>Streptomyces</taxon>
    </lineage>
</organism>
<comment type="caution">
    <text evidence="13">The sequence shown here is derived from an EMBL/GenBank/DDBJ whole genome shotgun (WGS) entry which is preliminary data.</text>
</comment>
<dbReference type="InterPro" id="IPR027417">
    <property type="entry name" value="P-loop_NTPase"/>
</dbReference>
<dbReference type="PROSITE" id="PS50893">
    <property type="entry name" value="ABC_TRANSPORTER_2"/>
    <property type="match status" value="1"/>
</dbReference>
<dbReference type="InterPro" id="IPR003439">
    <property type="entry name" value="ABC_transporter-like_ATP-bd"/>
</dbReference>
<dbReference type="RefSeq" id="WP_031144546.1">
    <property type="nucleotide sequence ID" value="NZ_BNEE01000006.1"/>
</dbReference>
<dbReference type="EC" id="7.6.2.2" evidence="2"/>
<evidence type="ECO:0000259" key="12">
    <source>
        <dbReference type="PROSITE" id="PS50893"/>
    </source>
</evidence>
<evidence type="ECO:0000313" key="14">
    <source>
        <dbReference type="Proteomes" id="UP000600026"/>
    </source>
</evidence>
<dbReference type="Pfam" id="PF13732">
    <property type="entry name" value="DrrA1-3_C"/>
    <property type="match status" value="1"/>
</dbReference>